<evidence type="ECO:0000313" key="2">
    <source>
        <dbReference type="EMBL" id="CAD7587325.1"/>
    </source>
</evidence>
<organism evidence="2">
    <name type="scientific">Timema genevievae</name>
    <name type="common">Walking stick</name>
    <dbReference type="NCBI Taxonomy" id="629358"/>
    <lineage>
        <taxon>Eukaryota</taxon>
        <taxon>Metazoa</taxon>
        <taxon>Ecdysozoa</taxon>
        <taxon>Arthropoda</taxon>
        <taxon>Hexapoda</taxon>
        <taxon>Insecta</taxon>
        <taxon>Pterygota</taxon>
        <taxon>Neoptera</taxon>
        <taxon>Polyneoptera</taxon>
        <taxon>Phasmatodea</taxon>
        <taxon>Timematodea</taxon>
        <taxon>Timematoidea</taxon>
        <taxon>Timematidae</taxon>
        <taxon>Timema</taxon>
    </lineage>
</organism>
<reference evidence="2" key="1">
    <citation type="submission" date="2020-11" db="EMBL/GenBank/DDBJ databases">
        <authorList>
            <person name="Tran Van P."/>
        </authorList>
    </citation>
    <scope>NUCLEOTIDE SEQUENCE</scope>
</reference>
<proteinExistence type="predicted"/>
<protein>
    <submittedName>
        <fullName evidence="2">Uncharacterized protein</fullName>
    </submittedName>
</protein>
<sequence>MARGMDTDEHEDYVICVKALPVLRETMVLRRQTQEASDKNSNQLRYCCQGNMNSEFGRLNLEEVNPQLRRGRVENHLGQPPFSSPDRDSNLNLSVLGSLANTKLAR</sequence>
<feature type="region of interest" description="Disordered" evidence="1">
    <location>
        <begin position="72"/>
        <end position="92"/>
    </location>
</feature>
<evidence type="ECO:0000256" key="1">
    <source>
        <dbReference type="SAM" id="MobiDB-lite"/>
    </source>
</evidence>
<dbReference type="AlphaFoldDB" id="A0A7R9PI12"/>
<name>A0A7R9PI12_TIMGE</name>
<accession>A0A7R9PI12</accession>
<dbReference type="EMBL" id="OE839467">
    <property type="protein sequence ID" value="CAD7587325.1"/>
    <property type="molecule type" value="Genomic_DNA"/>
</dbReference>
<gene>
    <name evidence="2" type="ORF">TGEB3V08_LOCUS1534</name>
</gene>